<dbReference type="InterPro" id="IPR038653">
    <property type="entry name" value="Put_CMD_sf"/>
</dbReference>
<proteinExistence type="predicted"/>
<reference evidence="2" key="1">
    <citation type="journal article" date="2012" name="PLoS ONE">
        <title>Gene sets for utilization of primary and secondary nutrition supplies in the distal gut of endangered iberian lynx.</title>
        <authorList>
            <person name="Alcaide M."/>
            <person name="Messina E."/>
            <person name="Richter M."/>
            <person name="Bargiela R."/>
            <person name="Peplies J."/>
            <person name="Huws S.A."/>
            <person name="Newbold C.J."/>
            <person name="Golyshin P.N."/>
            <person name="Simon M.A."/>
            <person name="Lopez G."/>
            <person name="Yakimov M.M."/>
            <person name="Ferrer M."/>
        </authorList>
    </citation>
    <scope>NUCLEOTIDE SEQUENCE</scope>
</reference>
<comment type="caution">
    <text evidence="2">The sequence shown here is derived from an EMBL/GenBank/DDBJ whole genome shotgun (WGS) entry which is preliminary data.</text>
</comment>
<accession>J9G7Z3</accession>
<gene>
    <name evidence="2" type="ORF">EVA_08516</name>
</gene>
<dbReference type="AlphaFoldDB" id="J9G7Z3"/>
<evidence type="ECO:0000259" key="1">
    <source>
        <dbReference type="Pfam" id="PF13201"/>
    </source>
</evidence>
<name>J9G7Z3_9ZZZZ</name>
<evidence type="ECO:0000313" key="2">
    <source>
        <dbReference type="EMBL" id="EJX03382.1"/>
    </source>
</evidence>
<dbReference type="Pfam" id="PF13201">
    <property type="entry name" value="PCMD"/>
    <property type="match status" value="1"/>
</dbReference>
<feature type="domain" description="Putative carbohydrate metabolism" evidence="1">
    <location>
        <begin position="46"/>
        <end position="315"/>
    </location>
</feature>
<organism evidence="2">
    <name type="scientific">gut metagenome</name>
    <dbReference type="NCBI Taxonomy" id="749906"/>
    <lineage>
        <taxon>unclassified sequences</taxon>
        <taxon>metagenomes</taxon>
        <taxon>organismal metagenomes</taxon>
    </lineage>
</organism>
<protein>
    <recommendedName>
        <fullName evidence="1">Putative carbohydrate metabolism domain-containing protein</fullName>
    </recommendedName>
</protein>
<dbReference type="InterPro" id="IPR025112">
    <property type="entry name" value="PCMD"/>
</dbReference>
<dbReference type="EMBL" id="AMCI01002189">
    <property type="protein sequence ID" value="EJX03382.1"/>
    <property type="molecule type" value="Genomic_DNA"/>
</dbReference>
<dbReference type="Gene3D" id="2.60.120.890">
    <property type="entry name" value="BT2081, beta-jelly-roll domain"/>
    <property type="match status" value="1"/>
</dbReference>
<sequence length="317" mass="35182">MNFKTILLSAALLTASTGTLRALPYTPAFLQEEANEDNIVYFAKGNFEHWTSQTIKESRIIGGKTVNLINIGYPWASSNVWAKVSGVTKTNVSVYKDSHPGHGNCVKLYTHIVEAKVLGIINIKVLAAGSIYLGHTIQPIRDTKNPMAKLNAGVKFNKRPQAIVFDYKTHIVPGNRIRQNGITRGSKIAGQDMADCILYLQKRWEDANGNIFAKRVGTMVKRFSQSTDWKNNARFTIHYGDIRNQSFYNEAWGLTTGENTKYARNSKGAMVPVKEVGWAAANETPTHLVLQFDSSHGGAYIGTVGNTLWVDNVRLAY</sequence>